<organism evidence="3 4">
    <name type="scientific">Hymenobacter polaris</name>
    <dbReference type="NCBI Taxonomy" id="2682546"/>
    <lineage>
        <taxon>Bacteria</taxon>
        <taxon>Pseudomonadati</taxon>
        <taxon>Bacteroidota</taxon>
        <taxon>Cytophagia</taxon>
        <taxon>Cytophagales</taxon>
        <taxon>Hymenobacteraceae</taxon>
        <taxon>Hymenobacter</taxon>
    </lineage>
</organism>
<evidence type="ECO:0000256" key="1">
    <source>
        <dbReference type="SAM" id="SignalP"/>
    </source>
</evidence>
<dbReference type="Gene3D" id="2.60.40.4070">
    <property type="match status" value="1"/>
</dbReference>
<dbReference type="Proteomes" id="UP000559626">
    <property type="component" value="Unassembled WGS sequence"/>
</dbReference>
<sequence>MNHAYRALAGCLRRCWRPALLLVLLLGSALGSRAQSGPYGNEWIMSGQPYYKIKVWRNGLYHLDYAYLSKLGAGTTAPTQLQLWRRGKEVAVYQGGNSAALDASTFLEFYGQRNDGALDKDYYKDSRDQANPHFSFFTDTAAYFITWGSRPGKRMAQPAATGGAPHAWRLQTTLKLHTDGYLDAPNTTYLPWLEPGEGFFSGLIYQRSSSSVNDSLLRAVATTATTLPRAEVVISGSSDPINGHHVVVRAVSAAGTQRELGRLTFPDFTYGKGRYVLQFGDIKPSGQVELNAEVYQNPPSGVGDGWRYAYSRLVVPQQVVWFSDRASVAFENDSLLTGPATYEVDNVPAAVAGFDVHDPWNVQRVAPAAAQTLGATARRYVFPSATEQQTRRLLLADESHPLTPAPAQRVVFRTLDPVKPNFVIITHPALQKASGAAPNAAQAYAAYRASVAGGRYDTLMVTAPLLYDQFHYGERSVLALRHFALWLADKSPVAQAKYLLLLGKGISPGTPLGSNDYGLGYFGQPSYNTTRFQGEAGLDLVPISTRAPSDIFLSSDWPHSNYTPRLITGRLVAQTPAEVMAYLGKLKEYELSLATNLDAWHKDVVQLVGGHSAADFAEFGGYMDHYKKQISSPLFGGNVTTYRRTATDGGTVPFPIPKQVNAGLQLISYFGHGSPNYAELQIGDIKDVTIGYNNAGRYPIMLYSGCGAGACFFPTPTFGSDWVLAANKGAIGMLAETGFSYAYLIHPMEQLSNQLLFNDATWFGRPLAEVQREVIRRLPTIAPTADFNNAFFANNSPEAVQQLQTQLWQGDPALRLFAPPRPDLIASNATLSIAPVAGQTSVMATSASFVLNVGVSNPARITRDSVEIRVTRRYPNGNTDTYFFNGLTASTKAFPQAFSRDTVYAITLPNAGNVFGDNVFTVDLDYRNKIAELSETNNTATLRFSFLQSGITLLAPSEFGIVNSTQPRLVAQSNNLNEVLRGYDVQVDSVATFDSQALRSSTVTANTVVNYVPATLRSTRDSTVWYWRVRFSTPSATEDKSWVTSSFRVITGAVAGSWSQSHSGQFRRDQLQGVAVAAPTNRWSFQGQPVPVQLRTAGGGLPGSGATFLTAGGSIFTDISRPPYVSDCAVNVPNLLAVVLDHNTLQRITVPGTGYPTCGQGGQTFYHFAYGGDTISNINASQGTRDLLSRFMTSVPDGAYVLLVSENRVRFADPALASVRQLLATTLGSKLIGQLKNGEPWAIVAEKRASGGRLLRELGPDASLGTPTYSQQISLVDTLSTVGTSGQVLSTLIGPARQWQSLFTQIKRESSTSAYTLSLLGVDAKNNETVLQADIKAKRLDLSGYSATTYPRMRLKLTLRDSVNRVPPQLRQWLLSYRGLPEGVVRRDLVAATAYDAATLAKQAVNDGYLHFPVKFDNVAPDPFAKRLQLRVSLYDAANKLVTYPGSTTPVQTLITAPRDLGASDSVLTFPAALVRLKVIGVFGTFTPVAMVNPQDSLQNAQGQKIPLGQPEQIYFNNELRLPPITVVDTNVPPTLDVAVDGRHILNGELVSPTPVIAIQLKDEDRLRAIKDASYFTVYLQRADQATATVVNVRDSNIIRFTVDSTSQKGSVAKLEYYPGKTGALPDGVYTLRVQGRDPSGASSGTQDYQVKFEVVQASSITNVFPYPNPITSKAKFVFTVTGETLPTNMKIQIMTLTGKVVREIFMAELGPLHIGNNITDYAWDGTDQYGDRLANGTYLYRVLLDDPGSKFTQRATAGDKSFKNDWGKLVLLR</sequence>
<feature type="signal peptide" evidence="1">
    <location>
        <begin position="1"/>
        <end position="34"/>
    </location>
</feature>
<dbReference type="Gene3D" id="3.40.50.1460">
    <property type="match status" value="1"/>
</dbReference>
<dbReference type="InterPro" id="IPR013783">
    <property type="entry name" value="Ig-like_fold"/>
</dbReference>
<protein>
    <recommendedName>
        <fullName evidence="2">Gingipain domain-containing protein</fullName>
    </recommendedName>
</protein>
<keyword evidence="1" id="KW-0732">Signal</keyword>
<evidence type="ECO:0000313" key="4">
    <source>
        <dbReference type="Proteomes" id="UP000559626"/>
    </source>
</evidence>
<dbReference type="RefSeq" id="WP_169530633.1">
    <property type="nucleotide sequence ID" value="NZ_JABBGH010000001.1"/>
</dbReference>
<comment type="caution">
    <text evidence="3">The sequence shown here is derived from an EMBL/GenBank/DDBJ whole genome shotgun (WGS) entry which is preliminary data.</text>
</comment>
<feature type="chain" id="PRO_5030900966" description="Gingipain domain-containing protein" evidence="1">
    <location>
        <begin position="35"/>
        <end position="1774"/>
    </location>
</feature>
<dbReference type="Gene3D" id="2.60.40.10">
    <property type="entry name" value="Immunoglobulins"/>
    <property type="match status" value="1"/>
</dbReference>
<dbReference type="GO" id="GO:0006508">
    <property type="term" value="P:proteolysis"/>
    <property type="evidence" value="ECO:0007669"/>
    <property type="project" value="InterPro"/>
</dbReference>
<keyword evidence="4" id="KW-1185">Reference proteome</keyword>
<accession>A0A7Y0ADH9</accession>
<feature type="domain" description="Gingipain" evidence="2">
    <location>
        <begin position="422"/>
        <end position="816"/>
    </location>
</feature>
<dbReference type="InterPro" id="IPR029030">
    <property type="entry name" value="Caspase-like_dom_sf"/>
</dbReference>
<dbReference type="InterPro" id="IPR001769">
    <property type="entry name" value="Gingipain"/>
</dbReference>
<name>A0A7Y0ADH9_9BACT</name>
<evidence type="ECO:0000259" key="2">
    <source>
        <dbReference type="Pfam" id="PF01364"/>
    </source>
</evidence>
<gene>
    <name evidence="3" type="ORF">HHL22_09200</name>
</gene>
<dbReference type="Pfam" id="PF01364">
    <property type="entry name" value="Peptidase_C25"/>
    <property type="match status" value="1"/>
</dbReference>
<dbReference type="GO" id="GO:0008234">
    <property type="term" value="F:cysteine-type peptidase activity"/>
    <property type="evidence" value="ECO:0007669"/>
    <property type="project" value="InterPro"/>
</dbReference>
<proteinExistence type="predicted"/>
<reference evidence="3 4" key="1">
    <citation type="submission" date="2020-04" db="EMBL/GenBank/DDBJ databases">
        <title>Hymenobacter polaris sp. nov., isolated from Arctic soil.</title>
        <authorList>
            <person name="Dahal R.H."/>
        </authorList>
    </citation>
    <scope>NUCLEOTIDE SEQUENCE [LARGE SCALE GENOMIC DNA]</scope>
    <source>
        <strain evidence="3 4">RP-2-7</strain>
    </source>
</reference>
<dbReference type="EMBL" id="JABBGH010000001">
    <property type="protein sequence ID" value="NML65378.1"/>
    <property type="molecule type" value="Genomic_DNA"/>
</dbReference>
<evidence type="ECO:0000313" key="3">
    <source>
        <dbReference type="EMBL" id="NML65378.1"/>
    </source>
</evidence>
<dbReference type="SUPFAM" id="SSF52129">
    <property type="entry name" value="Caspase-like"/>
    <property type="match status" value="1"/>
</dbReference>